<keyword evidence="3" id="KW-1185">Reference proteome</keyword>
<organism evidence="2 3">
    <name type="scientific">Mycolicibacterium iranicum</name>
    <name type="common">Mycobacterium iranicum</name>
    <dbReference type="NCBI Taxonomy" id="912594"/>
    <lineage>
        <taxon>Bacteria</taxon>
        <taxon>Bacillati</taxon>
        <taxon>Actinomycetota</taxon>
        <taxon>Actinomycetes</taxon>
        <taxon>Mycobacteriales</taxon>
        <taxon>Mycobacteriaceae</taxon>
        <taxon>Mycolicibacterium</taxon>
    </lineage>
</organism>
<protein>
    <submittedName>
        <fullName evidence="2">Putative peptidoglycan lipid II flippase</fullName>
    </submittedName>
</protein>
<dbReference type="Gene3D" id="3.30.200.20">
    <property type="entry name" value="Phosphorylase Kinase, domain 1"/>
    <property type="match status" value="1"/>
</dbReference>
<reference evidence="2 3" key="1">
    <citation type="submission" date="2020-08" db="EMBL/GenBank/DDBJ databases">
        <title>The Agave Microbiome: Exploring the role of microbial communities in plant adaptations to desert environments.</title>
        <authorList>
            <person name="Partida-Martinez L.P."/>
        </authorList>
    </citation>
    <scope>NUCLEOTIDE SEQUENCE [LARGE SCALE GENOMIC DNA]</scope>
    <source>
        <strain evidence="2 3">AT2.18</strain>
    </source>
</reference>
<dbReference type="RefSeq" id="WP_183471966.1">
    <property type="nucleotide sequence ID" value="NZ_JACHVU010000012.1"/>
</dbReference>
<dbReference type="Proteomes" id="UP000550501">
    <property type="component" value="Unassembled WGS sequence"/>
</dbReference>
<gene>
    <name evidence="2" type="ORF">FHR72_004359</name>
</gene>
<dbReference type="EMBL" id="JACHVU010000012">
    <property type="protein sequence ID" value="MBB2992854.1"/>
    <property type="molecule type" value="Genomic_DNA"/>
</dbReference>
<dbReference type="InterPro" id="IPR011009">
    <property type="entry name" value="Kinase-like_dom_sf"/>
</dbReference>
<evidence type="ECO:0000313" key="2">
    <source>
        <dbReference type="EMBL" id="MBB2992854.1"/>
    </source>
</evidence>
<comment type="caution">
    <text evidence="2">The sequence shown here is derived from an EMBL/GenBank/DDBJ whole genome shotgun (WGS) entry which is preliminary data.</text>
</comment>
<proteinExistence type="predicted"/>
<accession>A0A839QDK9</accession>
<name>A0A839QDK9_MYCIR</name>
<dbReference type="AlphaFoldDB" id="A0A839QDK9"/>
<sequence length="534" mass="54800">MTMTDPVGDDTAPLPRIHERATQVLPTAPAAAGIGAGARLAGRFRLIAVQDVSGALQFWQGHDLASGRPVGVTLIPPGPATSVGAIRDILDRARRLSALEMSGLAPLVDTFTVGDVGVVVSEWVPGGTLREVADTAPSPTASAAALKSLVVTADAAHRAGLVLGIDHPGRVRISSDGRAVLAFPAPLAQTTSADDLRGLGGVLYALLLNRWPPQDPMPDGWVPADLDEAGWAREPAAITPGIPFLISSAAAGLLRADGGVESTSTLLALLKHAGPTPEHPTPAEHRPPPTTPAPARRGGYAVFRTRDDAGERKRARRQLTYTVLGVAAAVMLVALTGLGSTVNRVLDAHDDTVAMDPAQLGLSPDPATTAPAPPKVLKQGAVDPAVVPVAAAVFSPDGSPDNPETARNVIDGDPATVWSTDRYYDANPFPAFKQGLGVLLVLPEPTKVGAVSVETRSSGTTVQIRSAATAEPKTLADTTELGPPVPLQPGPNRIPLGAAAQTSTVLVWITGLGDTAGAHRAEIAEIAVNAPAIA</sequence>
<evidence type="ECO:0000313" key="3">
    <source>
        <dbReference type="Proteomes" id="UP000550501"/>
    </source>
</evidence>
<dbReference type="CDD" id="cd13973">
    <property type="entry name" value="PK_MviN-like"/>
    <property type="match status" value="1"/>
</dbReference>
<feature type="region of interest" description="Disordered" evidence="1">
    <location>
        <begin position="273"/>
        <end position="314"/>
    </location>
</feature>
<evidence type="ECO:0000256" key="1">
    <source>
        <dbReference type="SAM" id="MobiDB-lite"/>
    </source>
</evidence>
<dbReference type="Gene3D" id="1.10.510.10">
    <property type="entry name" value="Transferase(Phosphotransferase) domain 1"/>
    <property type="match status" value="1"/>
</dbReference>
<dbReference type="SUPFAM" id="SSF56112">
    <property type="entry name" value="Protein kinase-like (PK-like)"/>
    <property type="match status" value="1"/>
</dbReference>